<organism evidence="1 2">
    <name type="scientific">Aegilops tauschii subsp. strangulata</name>
    <name type="common">Goatgrass</name>
    <dbReference type="NCBI Taxonomy" id="200361"/>
    <lineage>
        <taxon>Eukaryota</taxon>
        <taxon>Viridiplantae</taxon>
        <taxon>Streptophyta</taxon>
        <taxon>Embryophyta</taxon>
        <taxon>Tracheophyta</taxon>
        <taxon>Spermatophyta</taxon>
        <taxon>Magnoliopsida</taxon>
        <taxon>Liliopsida</taxon>
        <taxon>Poales</taxon>
        <taxon>Poaceae</taxon>
        <taxon>BOP clade</taxon>
        <taxon>Pooideae</taxon>
        <taxon>Triticodae</taxon>
        <taxon>Triticeae</taxon>
        <taxon>Triticinae</taxon>
        <taxon>Aegilops</taxon>
    </lineage>
</organism>
<dbReference type="Gene3D" id="3.20.20.100">
    <property type="entry name" value="NADP-dependent oxidoreductase domain"/>
    <property type="match status" value="1"/>
</dbReference>
<dbReference type="Proteomes" id="UP000015105">
    <property type="component" value="Chromosome 1D"/>
</dbReference>
<evidence type="ECO:0000313" key="1">
    <source>
        <dbReference type="EnsemblPlants" id="AET1Gv20677100.7"/>
    </source>
</evidence>
<reference evidence="2" key="2">
    <citation type="journal article" date="2017" name="Nat. Plants">
        <title>The Aegilops tauschii genome reveals multiple impacts of transposons.</title>
        <authorList>
            <person name="Zhao G."/>
            <person name="Zou C."/>
            <person name="Li K."/>
            <person name="Wang K."/>
            <person name="Li T."/>
            <person name="Gao L."/>
            <person name="Zhang X."/>
            <person name="Wang H."/>
            <person name="Yang Z."/>
            <person name="Liu X."/>
            <person name="Jiang W."/>
            <person name="Mao L."/>
            <person name="Kong X."/>
            <person name="Jiao Y."/>
            <person name="Jia J."/>
        </authorList>
    </citation>
    <scope>NUCLEOTIDE SEQUENCE [LARGE SCALE GENOMIC DNA]</scope>
    <source>
        <strain evidence="2">cv. AL8/78</strain>
    </source>
</reference>
<name>A0A452Z8X6_AEGTS</name>
<sequence>MAESFVLNTGARIPSVGLGMAKTEPGTVGEAVYAAVKVLSWNL</sequence>
<dbReference type="EnsemblPlants" id="AET1Gv20677100.7">
    <property type="protein sequence ID" value="AET1Gv20677100.7"/>
    <property type="gene ID" value="AET1Gv20677100"/>
</dbReference>
<reference evidence="1" key="4">
    <citation type="submission" date="2019-03" db="UniProtKB">
        <authorList>
            <consortium name="EnsemblPlants"/>
        </authorList>
    </citation>
    <scope>IDENTIFICATION</scope>
</reference>
<reference evidence="2" key="1">
    <citation type="journal article" date="2014" name="Science">
        <title>Ancient hybridizations among the ancestral genomes of bread wheat.</title>
        <authorList>
            <consortium name="International Wheat Genome Sequencing Consortium,"/>
            <person name="Marcussen T."/>
            <person name="Sandve S.R."/>
            <person name="Heier L."/>
            <person name="Spannagl M."/>
            <person name="Pfeifer M."/>
            <person name="Jakobsen K.S."/>
            <person name="Wulff B.B."/>
            <person name="Steuernagel B."/>
            <person name="Mayer K.F."/>
            <person name="Olsen O.A."/>
        </authorList>
    </citation>
    <scope>NUCLEOTIDE SEQUENCE [LARGE SCALE GENOMIC DNA]</scope>
    <source>
        <strain evidence="2">cv. AL8/78</strain>
    </source>
</reference>
<proteinExistence type="predicted"/>
<dbReference type="InterPro" id="IPR036812">
    <property type="entry name" value="NAD(P)_OxRdtase_dom_sf"/>
</dbReference>
<reference evidence="1" key="5">
    <citation type="journal article" date="2021" name="G3 (Bethesda)">
        <title>Aegilops tauschii genome assembly Aet v5.0 features greater sequence contiguity and improved annotation.</title>
        <authorList>
            <person name="Wang L."/>
            <person name="Zhu T."/>
            <person name="Rodriguez J.C."/>
            <person name="Deal K.R."/>
            <person name="Dubcovsky J."/>
            <person name="McGuire P.E."/>
            <person name="Lux T."/>
            <person name="Spannagl M."/>
            <person name="Mayer K.F.X."/>
            <person name="Baldrich P."/>
            <person name="Meyers B.C."/>
            <person name="Huo N."/>
            <person name="Gu Y.Q."/>
            <person name="Zhou H."/>
            <person name="Devos K.M."/>
            <person name="Bennetzen J.L."/>
            <person name="Unver T."/>
            <person name="Budak H."/>
            <person name="Gulick P.J."/>
            <person name="Galiba G."/>
            <person name="Kalapos B."/>
            <person name="Nelson D.R."/>
            <person name="Li P."/>
            <person name="You F.M."/>
            <person name="Luo M.C."/>
            <person name="Dvorak J."/>
        </authorList>
    </citation>
    <scope>NUCLEOTIDE SEQUENCE [LARGE SCALE GENOMIC DNA]</scope>
    <source>
        <strain evidence="1">cv. AL8/78</strain>
    </source>
</reference>
<accession>A0A452Z8X6</accession>
<evidence type="ECO:0000313" key="2">
    <source>
        <dbReference type="Proteomes" id="UP000015105"/>
    </source>
</evidence>
<keyword evidence="2" id="KW-1185">Reference proteome</keyword>
<reference evidence="1" key="3">
    <citation type="journal article" date="2017" name="Nature">
        <title>Genome sequence of the progenitor of the wheat D genome Aegilops tauschii.</title>
        <authorList>
            <person name="Luo M.C."/>
            <person name="Gu Y.Q."/>
            <person name="Puiu D."/>
            <person name="Wang H."/>
            <person name="Twardziok S.O."/>
            <person name="Deal K.R."/>
            <person name="Huo N."/>
            <person name="Zhu T."/>
            <person name="Wang L."/>
            <person name="Wang Y."/>
            <person name="McGuire P.E."/>
            <person name="Liu S."/>
            <person name="Long H."/>
            <person name="Ramasamy R.K."/>
            <person name="Rodriguez J.C."/>
            <person name="Van S.L."/>
            <person name="Yuan L."/>
            <person name="Wang Z."/>
            <person name="Xia Z."/>
            <person name="Xiao L."/>
            <person name="Anderson O.D."/>
            <person name="Ouyang S."/>
            <person name="Liang Y."/>
            <person name="Zimin A.V."/>
            <person name="Pertea G."/>
            <person name="Qi P."/>
            <person name="Bennetzen J.L."/>
            <person name="Dai X."/>
            <person name="Dawson M.W."/>
            <person name="Muller H.G."/>
            <person name="Kugler K."/>
            <person name="Rivarola-Duarte L."/>
            <person name="Spannagl M."/>
            <person name="Mayer K.F.X."/>
            <person name="Lu F.H."/>
            <person name="Bevan M.W."/>
            <person name="Leroy P."/>
            <person name="Li P."/>
            <person name="You F.M."/>
            <person name="Sun Q."/>
            <person name="Liu Z."/>
            <person name="Lyons E."/>
            <person name="Wicker T."/>
            <person name="Salzberg S.L."/>
            <person name="Devos K.M."/>
            <person name="Dvorak J."/>
        </authorList>
    </citation>
    <scope>NUCLEOTIDE SEQUENCE [LARGE SCALE GENOMIC DNA]</scope>
    <source>
        <strain evidence="1">cv. AL8/78</strain>
    </source>
</reference>
<protein>
    <submittedName>
        <fullName evidence="1">Uncharacterized protein</fullName>
    </submittedName>
</protein>
<dbReference type="AlphaFoldDB" id="A0A452Z8X6"/>
<dbReference type="Gramene" id="AET1Gv20677100.7">
    <property type="protein sequence ID" value="AET1Gv20677100.7"/>
    <property type="gene ID" value="AET1Gv20677100"/>
</dbReference>